<reference evidence="2" key="1">
    <citation type="submission" date="2013-04" db="EMBL/GenBank/DDBJ databases">
        <authorList>
            <person name="Qu J."/>
            <person name="Murali S.C."/>
            <person name="Bandaranaike D."/>
            <person name="Bellair M."/>
            <person name="Blankenburg K."/>
            <person name="Chao H."/>
            <person name="Dinh H."/>
            <person name="Doddapaneni H."/>
            <person name="Downs B."/>
            <person name="Dugan-Rocha S."/>
            <person name="Elkadiri S."/>
            <person name="Gnanaolivu R.D."/>
            <person name="Hernandez B."/>
            <person name="Javaid M."/>
            <person name="Jayaseelan J.C."/>
            <person name="Lee S."/>
            <person name="Li M."/>
            <person name="Ming W."/>
            <person name="Munidasa M."/>
            <person name="Muniz J."/>
            <person name="Nguyen L."/>
            <person name="Ongeri F."/>
            <person name="Osuji N."/>
            <person name="Pu L.-L."/>
            <person name="Puazo M."/>
            <person name="Qu C."/>
            <person name="Quiroz J."/>
            <person name="Raj R."/>
            <person name="Weissenberger G."/>
            <person name="Xin Y."/>
            <person name="Zou X."/>
            <person name="Han Y."/>
            <person name="Richards S."/>
            <person name="Worley K."/>
            <person name="Muzny D."/>
            <person name="Gibbs R."/>
        </authorList>
    </citation>
    <scope>NUCLEOTIDE SEQUENCE</scope>
    <source>
        <strain evidence="2">Sampled in the wild</strain>
    </source>
</reference>
<dbReference type="EMBL" id="KZ308900">
    <property type="protein sequence ID" value="KAG8235342.1"/>
    <property type="molecule type" value="Genomic_DNA"/>
</dbReference>
<dbReference type="AlphaFoldDB" id="A0A8K0P6X5"/>
<gene>
    <name evidence="2" type="ORF">J437_LFUL015850</name>
</gene>
<accession>A0A8K0P6X5</accession>
<reference evidence="2" key="2">
    <citation type="submission" date="2017-10" db="EMBL/GenBank/DDBJ databases">
        <title>Ladona fulva Genome sequencing and assembly.</title>
        <authorList>
            <person name="Murali S."/>
            <person name="Richards S."/>
            <person name="Bandaranaike D."/>
            <person name="Bellair M."/>
            <person name="Blankenburg K."/>
            <person name="Chao H."/>
            <person name="Dinh H."/>
            <person name="Doddapaneni H."/>
            <person name="Dugan-Rocha S."/>
            <person name="Elkadiri S."/>
            <person name="Gnanaolivu R."/>
            <person name="Hernandez B."/>
            <person name="Skinner E."/>
            <person name="Javaid M."/>
            <person name="Lee S."/>
            <person name="Li M."/>
            <person name="Ming W."/>
            <person name="Munidasa M."/>
            <person name="Muniz J."/>
            <person name="Nguyen L."/>
            <person name="Hughes D."/>
            <person name="Osuji N."/>
            <person name="Pu L.-L."/>
            <person name="Puazo M."/>
            <person name="Qu C."/>
            <person name="Quiroz J."/>
            <person name="Raj R."/>
            <person name="Weissenberger G."/>
            <person name="Xin Y."/>
            <person name="Zou X."/>
            <person name="Han Y."/>
            <person name="Worley K."/>
            <person name="Muzny D."/>
            <person name="Gibbs R."/>
        </authorList>
    </citation>
    <scope>NUCLEOTIDE SEQUENCE</scope>
    <source>
        <strain evidence="2">Sampled in the wild</strain>
    </source>
</reference>
<evidence type="ECO:0000256" key="1">
    <source>
        <dbReference type="SAM" id="MobiDB-lite"/>
    </source>
</evidence>
<feature type="region of interest" description="Disordered" evidence="1">
    <location>
        <begin position="122"/>
        <end position="152"/>
    </location>
</feature>
<protein>
    <submittedName>
        <fullName evidence="2">Uncharacterized protein</fullName>
    </submittedName>
</protein>
<proteinExistence type="predicted"/>
<feature type="non-terminal residue" evidence="2">
    <location>
        <position position="1"/>
    </location>
</feature>
<comment type="caution">
    <text evidence="2">The sequence shown here is derived from an EMBL/GenBank/DDBJ whole genome shotgun (WGS) entry which is preliminary data.</text>
</comment>
<evidence type="ECO:0000313" key="3">
    <source>
        <dbReference type="Proteomes" id="UP000792457"/>
    </source>
</evidence>
<organism evidence="2 3">
    <name type="scientific">Ladona fulva</name>
    <name type="common">Scarce chaser dragonfly</name>
    <name type="synonym">Libellula fulva</name>
    <dbReference type="NCBI Taxonomy" id="123851"/>
    <lineage>
        <taxon>Eukaryota</taxon>
        <taxon>Metazoa</taxon>
        <taxon>Ecdysozoa</taxon>
        <taxon>Arthropoda</taxon>
        <taxon>Hexapoda</taxon>
        <taxon>Insecta</taxon>
        <taxon>Pterygota</taxon>
        <taxon>Palaeoptera</taxon>
        <taxon>Odonata</taxon>
        <taxon>Epiprocta</taxon>
        <taxon>Anisoptera</taxon>
        <taxon>Libelluloidea</taxon>
        <taxon>Libellulidae</taxon>
        <taxon>Ladona</taxon>
    </lineage>
</organism>
<feature type="region of interest" description="Disordered" evidence="1">
    <location>
        <begin position="198"/>
        <end position="257"/>
    </location>
</feature>
<evidence type="ECO:0000313" key="2">
    <source>
        <dbReference type="EMBL" id="KAG8235342.1"/>
    </source>
</evidence>
<dbReference type="OrthoDB" id="2556847at2759"/>
<keyword evidence="3" id="KW-1185">Reference proteome</keyword>
<name>A0A8K0P6X5_LADFU</name>
<sequence length="257" mass="27427">MPSLRKKVTEFLRQLSANNNVHFDPETSDTKDEKASGCFIQRYLNGEHKGGLGPNTTTDRGKSVVYHGGRDGADLPVLRLKIPQPEVFAAFTGPDGGLTTVNRGGGAAGDGNYRGVERHLSTEDPDVDFIDDGKDEGASQATEPSKEEGDGVMYFSRSYGNCFRLRKSVLSAPVDNSCVKIRAMGTVFLCKGENGKWEKEGGSGENWGEEGRTTHSSPGGNSREKGKGGMGMRKSCSAPSQRGCWSLGSNRGEVGAG</sequence>
<dbReference type="Proteomes" id="UP000792457">
    <property type="component" value="Unassembled WGS sequence"/>
</dbReference>